<evidence type="ECO:0000313" key="6">
    <source>
        <dbReference type="EMBL" id="TKI68510.1"/>
    </source>
</evidence>
<name>A0A4U2Z4X9_9BACT</name>
<keyword evidence="3" id="KW-0342">GTP-binding</keyword>
<accession>A0A4U2Z4X9</accession>
<dbReference type="GO" id="GO:0005525">
    <property type="term" value="F:GTP binding"/>
    <property type="evidence" value="ECO:0007669"/>
    <property type="project" value="UniProtKB-KW"/>
</dbReference>
<dbReference type="GO" id="GO:0051301">
    <property type="term" value="P:cell division"/>
    <property type="evidence" value="ECO:0007669"/>
    <property type="project" value="UniProtKB-KW"/>
</dbReference>
<dbReference type="InterPro" id="IPR036525">
    <property type="entry name" value="Tubulin/FtsZ_GTPase_sf"/>
</dbReference>
<keyword evidence="6" id="KW-0131">Cell cycle</keyword>
<dbReference type="Pfam" id="PF00091">
    <property type="entry name" value="Tubulin"/>
    <property type="match status" value="1"/>
</dbReference>
<dbReference type="SMART" id="SM00865">
    <property type="entry name" value="Tubulin_C"/>
    <property type="match status" value="1"/>
</dbReference>
<dbReference type="InterPro" id="IPR018316">
    <property type="entry name" value="Tubulin/FtsZ_2-layer-sand-dom"/>
</dbReference>
<dbReference type="OrthoDB" id="9813375at2"/>
<dbReference type="SUPFAM" id="SSF52490">
    <property type="entry name" value="Tubulin nucleotide-binding domain-like"/>
    <property type="match status" value="1"/>
</dbReference>
<evidence type="ECO:0000259" key="4">
    <source>
        <dbReference type="SMART" id="SM00864"/>
    </source>
</evidence>
<evidence type="ECO:0000313" key="7">
    <source>
        <dbReference type="Proteomes" id="UP000309561"/>
    </source>
</evidence>
<dbReference type="Pfam" id="PF12327">
    <property type="entry name" value="FtsZ_C"/>
    <property type="match status" value="1"/>
</dbReference>
<gene>
    <name evidence="6" type="ORF">FCU45_10890</name>
</gene>
<dbReference type="PANTHER" id="PTHR30314">
    <property type="entry name" value="CELL DIVISION PROTEIN FTSZ-RELATED"/>
    <property type="match status" value="1"/>
</dbReference>
<dbReference type="GO" id="GO:0005737">
    <property type="term" value="C:cytoplasm"/>
    <property type="evidence" value="ECO:0007669"/>
    <property type="project" value="TreeGrafter"/>
</dbReference>
<sequence length="314" mass="34180">MSYDNDRLCYINIRRVTMGPFISNKSEEIQKNRIVVVGFGKSGSHVVESMIKTQGTNIEFITINSDDDYKNIINTLEGADIVFITGGLGGQTGYAAVPEIAKFAKHAGALTILVTTKPFVFEKKKRHVVAQESLAKVKKEADCVVIISNDKIFSTIDRKLNNSEIFKIADGVITQTITGIIGTLSANSQNDININIEDLQSIMSNSGMAFVGIGESQGEEAAYESITSAIEFAKNCDTSIEDASGILVHFTMHPEFYFIKIMDAMHIVSSEASDSADIIFGTTADETLPVDFIRVTILIAGFEKISLVAANNVQ</sequence>
<dbReference type="InterPro" id="IPR045061">
    <property type="entry name" value="FtsZ/CetZ"/>
</dbReference>
<dbReference type="SMART" id="SM00864">
    <property type="entry name" value="Tubulin"/>
    <property type="match status" value="1"/>
</dbReference>
<dbReference type="InterPro" id="IPR024757">
    <property type="entry name" value="FtsZ_C"/>
</dbReference>
<comment type="caution">
    <text evidence="6">The sequence shown here is derived from an EMBL/GenBank/DDBJ whole genome shotgun (WGS) entry which is preliminary data.</text>
</comment>
<evidence type="ECO:0000259" key="5">
    <source>
        <dbReference type="SMART" id="SM00865"/>
    </source>
</evidence>
<dbReference type="PRINTS" id="PR00423">
    <property type="entry name" value="CELLDVISFTSZ"/>
</dbReference>
<evidence type="ECO:0000256" key="1">
    <source>
        <dbReference type="ARBA" id="ARBA00009690"/>
    </source>
</evidence>
<keyword evidence="6" id="KW-0132">Cell division</keyword>
<reference evidence="6 7" key="1">
    <citation type="submission" date="2019-04" db="EMBL/GenBank/DDBJ databases">
        <title>Sulfurimonas crateris sp. nov. a facultative anaerobic sulfur-oxidizing chemolithautotrophic bacterium isolated from a terrestrial mud vulcano.</title>
        <authorList>
            <person name="Ratnikova N.M."/>
            <person name="Slobodkin A.I."/>
            <person name="Merkel A.Y."/>
            <person name="Novikov A."/>
            <person name="Bonch-Osmolovskaya E.A."/>
            <person name="Slobodkina G.B."/>
        </authorList>
    </citation>
    <scope>NUCLEOTIDE SEQUENCE [LARGE SCALE GENOMIC DNA]</scope>
    <source>
        <strain evidence="6 7">SN118</strain>
    </source>
</reference>
<dbReference type="InterPro" id="IPR008280">
    <property type="entry name" value="Tub_FtsZ_C"/>
</dbReference>
<keyword evidence="7" id="KW-1185">Reference proteome</keyword>
<protein>
    <submittedName>
        <fullName evidence="6">Cell division protein FtsZ</fullName>
    </submittedName>
</protein>
<proteinExistence type="inferred from homology"/>
<feature type="domain" description="Tubulin/FtsZ GTPase" evidence="4">
    <location>
        <begin position="33"/>
        <end position="188"/>
    </location>
</feature>
<evidence type="ECO:0000256" key="3">
    <source>
        <dbReference type="ARBA" id="ARBA00023134"/>
    </source>
</evidence>
<dbReference type="Proteomes" id="UP000309561">
    <property type="component" value="Unassembled WGS sequence"/>
</dbReference>
<evidence type="ECO:0000256" key="2">
    <source>
        <dbReference type="ARBA" id="ARBA00022741"/>
    </source>
</evidence>
<dbReference type="GO" id="GO:0032153">
    <property type="term" value="C:cell division site"/>
    <property type="evidence" value="ECO:0007669"/>
    <property type="project" value="TreeGrafter"/>
</dbReference>
<dbReference type="EMBL" id="SZPX01000008">
    <property type="protein sequence ID" value="TKI68510.1"/>
    <property type="molecule type" value="Genomic_DNA"/>
</dbReference>
<dbReference type="AlphaFoldDB" id="A0A4U2Z4X9"/>
<dbReference type="PANTHER" id="PTHR30314:SF3">
    <property type="entry name" value="MITOCHONDRIAL DIVISION PROTEIN FSZA"/>
    <property type="match status" value="1"/>
</dbReference>
<dbReference type="CDD" id="cd02201">
    <property type="entry name" value="FtsZ_type1"/>
    <property type="match status" value="1"/>
</dbReference>
<dbReference type="Gene3D" id="3.40.50.1440">
    <property type="entry name" value="Tubulin/FtsZ, GTPase domain"/>
    <property type="match status" value="1"/>
</dbReference>
<dbReference type="InterPro" id="IPR000158">
    <property type="entry name" value="Cell_div_FtsZ"/>
</dbReference>
<comment type="similarity">
    <text evidence="1">Belongs to the FtsZ family.</text>
</comment>
<dbReference type="InterPro" id="IPR037103">
    <property type="entry name" value="Tubulin/FtsZ-like_C"/>
</dbReference>
<keyword evidence="2" id="KW-0547">Nucleotide-binding</keyword>
<organism evidence="6 7">
    <name type="scientific">Sulfurimonas crateris</name>
    <dbReference type="NCBI Taxonomy" id="2574727"/>
    <lineage>
        <taxon>Bacteria</taxon>
        <taxon>Pseudomonadati</taxon>
        <taxon>Campylobacterota</taxon>
        <taxon>Epsilonproteobacteria</taxon>
        <taxon>Campylobacterales</taxon>
        <taxon>Sulfurimonadaceae</taxon>
        <taxon>Sulfurimonas</taxon>
    </lineage>
</organism>
<dbReference type="SUPFAM" id="SSF55307">
    <property type="entry name" value="Tubulin C-terminal domain-like"/>
    <property type="match status" value="1"/>
</dbReference>
<dbReference type="InterPro" id="IPR003008">
    <property type="entry name" value="Tubulin_FtsZ_GTPase"/>
</dbReference>
<feature type="domain" description="Tubulin/FtsZ 2-layer sandwich" evidence="5">
    <location>
        <begin position="192"/>
        <end position="311"/>
    </location>
</feature>
<dbReference type="Gene3D" id="3.30.1330.20">
    <property type="entry name" value="Tubulin/FtsZ, C-terminal domain"/>
    <property type="match status" value="1"/>
</dbReference>
<dbReference type="GO" id="GO:0003924">
    <property type="term" value="F:GTPase activity"/>
    <property type="evidence" value="ECO:0007669"/>
    <property type="project" value="InterPro"/>
</dbReference>